<evidence type="ECO:0000259" key="3">
    <source>
        <dbReference type="PROSITE" id="PS51186"/>
    </source>
</evidence>
<dbReference type="KEGG" id="eio:H9L01_06330"/>
<evidence type="ECO:0000256" key="1">
    <source>
        <dbReference type="ARBA" id="ARBA00022679"/>
    </source>
</evidence>
<dbReference type="PANTHER" id="PTHR43800:SF1">
    <property type="entry name" value="PEPTIDYL-LYSINE N-ACETYLTRANSFERASE YJAB"/>
    <property type="match status" value="1"/>
</dbReference>
<feature type="domain" description="N-acetyltransferase" evidence="3">
    <location>
        <begin position="1"/>
        <end position="145"/>
    </location>
</feature>
<dbReference type="InterPro" id="IPR016181">
    <property type="entry name" value="Acyl_CoA_acyltransferase"/>
</dbReference>
<dbReference type="RefSeq" id="WP_187533130.1">
    <property type="nucleotide sequence ID" value="NZ_CBCSHU010000002.1"/>
</dbReference>
<dbReference type="AlphaFoldDB" id="A0A7G9RWM2"/>
<keyword evidence="5" id="KW-1185">Reference proteome</keyword>
<name>A0A7G9RWM2_9FIRM</name>
<keyword evidence="2" id="KW-0012">Acyltransferase</keyword>
<dbReference type="Pfam" id="PF13673">
    <property type="entry name" value="Acetyltransf_10"/>
    <property type="match status" value="1"/>
</dbReference>
<dbReference type="SUPFAM" id="SSF55729">
    <property type="entry name" value="Acyl-CoA N-acyltransferases (Nat)"/>
    <property type="match status" value="1"/>
</dbReference>
<dbReference type="InterPro" id="IPR000182">
    <property type="entry name" value="GNAT_dom"/>
</dbReference>
<dbReference type="PROSITE" id="PS51186">
    <property type="entry name" value="GNAT"/>
    <property type="match status" value="1"/>
</dbReference>
<dbReference type="GO" id="GO:0016747">
    <property type="term" value="F:acyltransferase activity, transferring groups other than amino-acyl groups"/>
    <property type="evidence" value="ECO:0007669"/>
    <property type="project" value="InterPro"/>
</dbReference>
<dbReference type="EMBL" id="CP060715">
    <property type="protein sequence ID" value="QNN59997.1"/>
    <property type="molecule type" value="Genomic_DNA"/>
</dbReference>
<dbReference type="Proteomes" id="UP000515928">
    <property type="component" value="Chromosome"/>
</dbReference>
<dbReference type="PANTHER" id="PTHR43800">
    <property type="entry name" value="PEPTIDYL-LYSINE N-ACETYLTRANSFERASE YJAB"/>
    <property type="match status" value="1"/>
</dbReference>
<protein>
    <submittedName>
        <fullName evidence="4">Acetyltransferase</fullName>
    </submittedName>
</protein>
<dbReference type="NCBIfam" id="NF007807">
    <property type="entry name" value="PRK10514.1"/>
    <property type="match status" value="1"/>
</dbReference>
<sequence length="145" mass="16842">MIQQINVHEYDLNRLLDIWEASILATHNFINRDAIDEMKPSVITAFAAMDTVLIYEDHESVAGFMGIKDHKIEMLFLDPVYRKSGIGKQLIEEALQTYKIKYVDVNEQNLQAVGFYKHLGFKVISRSETDDEGRNYPILHMEHEL</sequence>
<evidence type="ECO:0000256" key="2">
    <source>
        <dbReference type="ARBA" id="ARBA00023315"/>
    </source>
</evidence>
<keyword evidence="1 4" id="KW-0808">Transferase</keyword>
<evidence type="ECO:0000313" key="5">
    <source>
        <dbReference type="Proteomes" id="UP000515928"/>
    </source>
</evidence>
<reference evidence="4 5" key="1">
    <citation type="submission" date="2020-08" db="EMBL/GenBank/DDBJ databases">
        <title>Genome sequence of Erysipelothrix inopinata DSM 15511T.</title>
        <authorList>
            <person name="Hyun D.-W."/>
            <person name="Bae J.-W."/>
        </authorList>
    </citation>
    <scope>NUCLEOTIDE SEQUENCE [LARGE SCALE GENOMIC DNA]</scope>
    <source>
        <strain evidence="4 5">DSM 15511</strain>
    </source>
</reference>
<dbReference type="Gene3D" id="3.40.630.30">
    <property type="match status" value="1"/>
</dbReference>
<dbReference type="CDD" id="cd04301">
    <property type="entry name" value="NAT_SF"/>
    <property type="match status" value="1"/>
</dbReference>
<proteinExistence type="predicted"/>
<evidence type="ECO:0000313" key="4">
    <source>
        <dbReference type="EMBL" id="QNN59997.1"/>
    </source>
</evidence>
<gene>
    <name evidence="4" type="ORF">H9L01_06330</name>
</gene>
<accession>A0A7G9RWM2</accession>
<organism evidence="4 5">
    <name type="scientific">Erysipelothrix inopinata</name>
    <dbReference type="NCBI Taxonomy" id="225084"/>
    <lineage>
        <taxon>Bacteria</taxon>
        <taxon>Bacillati</taxon>
        <taxon>Bacillota</taxon>
        <taxon>Erysipelotrichia</taxon>
        <taxon>Erysipelotrichales</taxon>
        <taxon>Erysipelotrichaceae</taxon>
        <taxon>Erysipelothrix</taxon>
    </lineage>
</organism>